<feature type="region of interest" description="Disordered" evidence="1">
    <location>
        <begin position="412"/>
        <end position="433"/>
    </location>
</feature>
<feature type="region of interest" description="Disordered" evidence="1">
    <location>
        <begin position="224"/>
        <end position="279"/>
    </location>
</feature>
<dbReference type="Proteomes" id="UP001162164">
    <property type="component" value="Unassembled WGS sequence"/>
</dbReference>
<name>A0ABQ9J8H4_9CUCU</name>
<feature type="compositionally biased region" description="Basic residues" evidence="1">
    <location>
        <begin position="423"/>
        <end position="433"/>
    </location>
</feature>
<comment type="caution">
    <text evidence="2">The sequence shown here is derived from an EMBL/GenBank/DDBJ whole genome shotgun (WGS) entry which is preliminary data.</text>
</comment>
<keyword evidence="3" id="KW-1185">Reference proteome</keyword>
<dbReference type="EMBL" id="JAPWTJ010001032">
    <property type="protein sequence ID" value="KAJ8974232.1"/>
    <property type="molecule type" value="Genomic_DNA"/>
</dbReference>
<accession>A0ABQ9J8H4</accession>
<proteinExistence type="predicted"/>
<protein>
    <submittedName>
        <fullName evidence="2">Uncharacterized protein</fullName>
    </submittedName>
</protein>
<gene>
    <name evidence="2" type="ORF">NQ317_003920</name>
</gene>
<evidence type="ECO:0000256" key="1">
    <source>
        <dbReference type="SAM" id="MobiDB-lite"/>
    </source>
</evidence>
<sequence>MRSSAGSRSMKSIDKVSKGSGRRSSKSLAGSRKSSKSKRSSEEAVKSSSGLSKSMSEVIEEECLDTIYLIEAVVLDDSWPLRMDEWRAVDILKEEMLYRSTLRESTSTGKKSYQSGVKYSQYSNSEYAVEPPYWVMQVIYNSDDSVQFSKDTRREREIVKMKKKWYKMDSLRYDISQDLRLLYLLDTRIINENLPGDIAILRSLDPNVFAGEILPPYDISEFMTGRRPPPARTDENLYGEGSSEFNNVDDWEKTNEDESLEAGKSSSGESSDALWEEEKRNPSVIDTNFLEQLGEEDGCQICVVETKISHDDARRLKTNEDFENDILDEQRILDEFAVKHDNMVEEMNNFVAEQTVNFEQLEDWFNGRCKANIQIQRLPETKCREDTAIIMEYALSLKAEYIQNVLDAIEKAKPKEEKAEKKKDKKDKGKKKK</sequence>
<feature type="compositionally biased region" description="Basic and acidic residues" evidence="1">
    <location>
        <begin position="412"/>
        <end position="422"/>
    </location>
</feature>
<reference evidence="2" key="1">
    <citation type="journal article" date="2023" name="Insect Mol. Biol.">
        <title>Genome sequencing provides insights into the evolution of gene families encoding plant cell wall-degrading enzymes in longhorned beetles.</title>
        <authorList>
            <person name="Shin N.R."/>
            <person name="Okamura Y."/>
            <person name="Kirsch R."/>
            <person name="Pauchet Y."/>
        </authorList>
    </citation>
    <scope>NUCLEOTIDE SEQUENCE</scope>
    <source>
        <strain evidence="2">MMC_N1</strain>
    </source>
</reference>
<feature type="region of interest" description="Disordered" evidence="1">
    <location>
        <begin position="1"/>
        <end position="51"/>
    </location>
</feature>
<evidence type="ECO:0000313" key="3">
    <source>
        <dbReference type="Proteomes" id="UP001162164"/>
    </source>
</evidence>
<evidence type="ECO:0000313" key="2">
    <source>
        <dbReference type="EMBL" id="KAJ8974232.1"/>
    </source>
</evidence>
<organism evidence="2 3">
    <name type="scientific">Molorchus minor</name>
    <dbReference type="NCBI Taxonomy" id="1323400"/>
    <lineage>
        <taxon>Eukaryota</taxon>
        <taxon>Metazoa</taxon>
        <taxon>Ecdysozoa</taxon>
        <taxon>Arthropoda</taxon>
        <taxon>Hexapoda</taxon>
        <taxon>Insecta</taxon>
        <taxon>Pterygota</taxon>
        <taxon>Neoptera</taxon>
        <taxon>Endopterygota</taxon>
        <taxon>Coleoptera</taxon>
        <taxon>Polyphaga</taxon>
        <taxon>Cucujiformia</taxon>
        <taxon>Chrysomeloidea</taxon>
        <taxon>Cerambycidae</taxon>
        <taxon>Lamiinae</taxon>
        <taxon>Monochamini</taxon>
        <taxon>Molorchus</taxon>
    </lineage>
</organism>
<feature type="compositionally biased region" description="Polar residues" evidence="1">
    <location>
        <begin position="1"/>
        <end position="10"/>
    </location>
</feature>